<protein>
    <recommendedName>
        <fullName evidence="1">non-specific serine/threonine protein kinase</fullName>
        <ecNumber evidence="1">2.7.11.1</ecNumber>
    </recommendedName>
</protein>
<dbReference type="PROSITE" id="PS50011">
    <property type="entry name" value="PROTEIN_KINASE_DOM"/>
    <property type="match status" value="1"/>
</dbReference>
<evidence type="ECO:0000256" key="8">
    <source>
        <dbReference type="ARBA" id="ARBA00048679"/>
    </source>
</evidence>
<evidence type="ECO:0000256" key="9">
    <source>
        <dbReference type="SAM" id="Phobius"/>
    </source>
</evidence>
<dbReference type="SMART" id="SM00220">
    <property type="entry name" value="S_TKc"/>
    <property type="match status" value="1"/>
</dbReference>
<dbReference type="Gene3D" id="1.10.510.10">
    <property type="entry name" value="Transferase(Phosphotransferase) domain 1"/>
    <property type="match status" value="1"/>
</dbReference>
<evidence type="ECO:0000313" key="12">
    <source>
        <dbReference type="Proteomes" id="UP000217790"/>
    </source>
</evidence>
<keyword evidence="9" id="KW-1133">Transmembrane helix</keyword>
<organism evidence="11 12">
    <name type="scientific">Armillaria gallica</name>
    <name type="common">Bulbous honey fungus</name>
    <name type="synonym">Armillaria bulbosa</name>
    <dbReference type="NCBI Taxonomy" id="47427"/>
    <lineage>
        <taxon>Eukaryota</taxon>
        <taxon>Fungi</taxon>
        <taxon>Dikarya</taxon>
        <taxon>Basidiomycota</taxon>
        <taxon>Agaricomycotina</taxon>
        <taxon>Agaricomycetes</taxon>
        <taxon>Agaricomycetidae</taxon>
        <taxon>Agaricales</taxon>
        <taxon>Marasmiineae</taxon>
        <taxon>Physalacriaceae</taxon>
        <taxon>Armillaria</taxon>
    </lineage>
</organism>
<accession>A0A2H3DT00</accession>
<evidence type="ECO:0000256" key="5">
    <source>
        <dbReference type="ARBA" id="ARBA00022777"/>
    </source>
</evidence>
<dbReference type="AlphaFoldDB" id="A0A2H3DT00"/>
<keyword evidence="6" id="KW-0067">ATP-binding</keyword>
<dbReference type="GO" id="GO:0005524">
    <property type="term" value="F:ATP binding"/>
    <property type="evidence" value="ECO:0007669"/>
    <property type="project" value="UniProtKB-KW"/>
</dbReference>
<gene>
    <name evidence="11" type="ORF">ARMGADRAFT_1164806</name>
</gene>
<keyword evidence="9" id="KW-0472">Membrane</keyword>
<keyword evidence="12" id="KW-1185">Reference proteome</keyword>
<dbReference type="InterPro" id="IPR008271">
    <property type="entry name" value="Ser/Thr_kinase_AS"/>
</dbReference>
<dbReference type="OrthoDB" id="1668230at2759"/>
<dbReference type="InterPro" id="IPR011009">
    <property type="entry name" value="Kinase-like_dom_sf"/>
</dbReference>
<comment type="catalytic activity">
    <reaction evidence="7">
        <text>L-threonyl-[protein] + ATP = O-phospho-L-threonyl-[protein] + ADP + H(+)</text>
        <dbReference type="Rhea" id="RHEA:46608"/>
        <dbReference type="Rhea" id="RHEA-COMP:11060"/>
        <dbReference type="Rhea" id="RHEA-COMP:11605"/>
        <dbReference type="ChEBI" id="CHEBI:15378"/>
        <dbReference type="ChEBI" id="CHEBI:30013"/>
        <dbReference type="ChEBI" id="CHEBI:30616"/>
        <dbReference type="ChEBI" id="CHEBI:61977"/>
        <dbReference type="ChEBI" id="CHEBI:456216"/>
        <dbReference type="EC" id="2.7.11.1"/>
    </reaction>
</comment>
<evidence type="ECO:0000256" key="1">
    <source>
        <dbReference type="ARBA" id="ARBA00012513"/>
    </source>
</evidence>
<dbReference type="EC" id="2.7.11.1" evidence="1"/>
<dbReference type="GO" id="GO:0004674">
    <property type="term" value="F:protein serine/threonine kinase activity"/>
    <property type="evidence" value="ECO:0007669"/>
    <property type="project" value="UniProtKB-KW"/>
</dbReference>
<sequence>MIPRLAIFAHNYQIFVNWILDTAQAYRHTVANLFFGSRTSPPPALHSNTAYRSSSGSHYVTDWLLTYPWNSVLRFSRPLLLEISGQFLRIAFSVWILKFILTRAYQALFTQPLSTYWSGTDELKSGSISTIPLSTEQEESDNESSQMTYLKYTYKPLPPPQSFDISGTSYRLLSSIHISGSTSIVYCARTRKGVFAVKTFDKATTKLHQYPTPKAIVDEKNTLVDLNAPGSPFVTRLLASGEDDYKVYFVMYKYSMSLRDRLRMPVAIPLGDIKIYSAELLAGLEYVHKHQYAHRDIKPENILISSLGHISLADFGLARKFTSETECIIEDDVQSGTAKYFSPEVHRHEKKIDAVYTDIWGFGAILLEMLLFKGDSFHPYEEWLAYIGGSAGSRISELNSDAIDLLQKILDINPTARIGISDIKGHTFLGKYVIPSVGDVLKIRCPSFRPRADQRWTSILSLPVGRRGEDVLQTNEILGLNQRPPLSFWNTESGCLVNYICPELELRALHCPEPGLLSTLLDLVFWHIFGLAFGVIYRLLKLVRHNVL</sequence>
<dbReference type="EMBL" id="KZ293655">
    <property type="protein sequence ID" value="PBK93978.1"/>
    <property type="molecule type" value="Genomic_DNA"/>
</dbReference>
<dbReference type="PANTHER" id="PTHR24356">
    <property type="entry name" value="SERINE/THREONINE-PROTEIN KINASE"/>
    <property type="match status" value="1"/>
</dbReference>
<name>A0A2H3DT00_ARMGA</name>
<comment type="catalytic activity">
    <reaction evidence="8">
        <text>L-seryl-[protein] + ATP = O-phospho-L-seryl-[protein] + ADP + H(+)</text>
        <dbReference type="Rhea" id="RHEA:17989"/>
        <dbReference type="Rhea" id="RHEA-COMP:9863"/>
        <dbReference type="Rhea" id="RHEA-COMP:11604"/>
        <dbReference type="ChEBI" id="CHEBI:15378"/>
        <dbReference type="ChEBI" id="CHEBI:29999"/>
        <dbReference type="ChEBI" id="CHEBI:30616"/>
        <dbReference type="ChEBI" id="CHEBI:83421"/>
        <dbReference type="ChEBI" id="CHEBI:456216"/>
        <dbReference type="EC" id="2.7.11.1"/>
    </reaction>
</comment>
<evidence type="ECO:0000259" key="10">
    <source>
        <dbReference type="PROSITE" id="PS50011"/>
    </source>
</evidence>
<evidence type="ECO:0000256" key="6">
    <source>
        <dbReference type="ARBA" id="ARBA00022840"/>
    </source>
</evidence>
<keyword evidence="5 11" id="KW-0418">Kinase</keyword>
<dbReference type="InParanoid" id="A0A2H3DT00"/>
<proteinExistence type="predicted"/>
<dbReference type="InterPro" id="IPR000719">
    <property type="entry name" value="Prot_kinase_dom"/>
</dbReference>
<keyword evidence="4" id="KW-0547">Nucleotide-binding</keyword>
<keyword evidence="3" id="KW-0808">Transferase</keyword>
<feature type="transmembrane region" description="Helical" evidence="9">
    <location>
        <begin position="516"/>
        <end position="540"/>
    </location>
</feature>
<evidence type="ECO:0000256" key="3">
    <source>
        <dbReference type="ARBA" id="ARBA00022679"/>
    </source>
</evidence>
<dbReference type="SUPFAM" id="SSF56112">
    <property type="entry name" value="Protein kinase-like (PK-like)"/>
    <property type="match status" value="1"/>
</dbReference>
<reference evidence="12" key="1">
    <citation type="journal article" date="2017" name="Nat. Ecol. Evol.">
        <title>Genome expansion and lineage-specific genetic innovations in the forest pathogenic fungi Armillaria.</title>
        <authorList>
            <person name="Sipos G."/>
            <person name="Prasanna A.N."/>
            <person name="Walter M.C."/>
            <person name="O'Connor E."/>
            <person name="Balint B."/>
            <person name="Krizsan K."/>
            <person name="Kiss B."/>
            <person name="Hess J."/>
            <person name="Varga T."/>
            <person name="Slot J."/>
            <person name="Riley R."/>
            <person name="Boka B."/>
            <person name="Rigling D."/>
            <person name="Barry K."/>
            <person name="Lee J."/>
            <person name="Mihaltcheva S."/>
            <person name="LaButti K."/>
            <person name="Lipzen A."/>
            <person name="Waldron R."/>
            <person name="Moloney N.M."/>
            <person name="Sperisen C."/>
            <person name="Kredics L."/>
            <person name="Vagvoelgyi C."/>
            <person name="Patrignani A."/>
            <person name="Fitzpatrick D."/>
            <person name="Nagy I."/>
            <person name="Doyle S."/>
            <person name="Anderson J.B."/>
            <person name="Grigoriev I.V."/>
            <person name="Gueldener U."/>
            <person name="Muensterkoetter M."/>
            <person name="Nagy L.G."/>
        </authorList>
    </citation>
    <scope>NUCLEOTIDE SEQUENCE [LARGE SCALE GENOMIC DNA]</scope>
    <source>
        <strain evidence="12">Ar21-2</strain>
    </source>
</reference>
<dbReference type="OMA" id="FTSETEC"/>
<feature type="domain" description="Protein kinase" evidence="10">
    <location>
        <begin position="171"/>
        <end position="429"/>
    </location>
</feature>
<dbReference type="GO" id="GO:0035556">
    <property type="term" value="P:intracellular signal transduction"/>
    <property type="evidence" value="ECO:0007669"/>
    <property type="project" value="TreeGrafter"/>
</dbReference>
<keyword evidence="9" id="KW-0812">Transmembrane</keyword>
<dbReference type="PROSITE" id="PS00108">
    <property type="entry name" value="PROTEIN_KINASE_ST"/>
    <property type="match status" value="1"/>
</dbReference>
<evidence type="ECO:0000256" key="4">
    <source>
        <dbReference type="ARBA" id="ARBA00022741"/>
    </source>
</evidence>
<dbReference type="STRING" id="47427.A0A2H3DT00"/>
<dbReference type="Pfam" id="PF00069">
    <property type="entry name" value="Pkinase"/>
    <property type="match status" value="1"/>
</dbReference>
<dbReference type="Proteomes" id="UP000217790">
    <property type="component" value="Unassembled WGS sequence"/>
</dbReference>
<evidence type="ECO:0000256" key="2">
    <source>
        <dbReference type="ARBA" id="ARBA00022527"/>
    </source>
</evidence>
<keyword evidence="2" id="KW-0723">Serine/threonine-protein kinase</keyword>
<dbReference type="InterPro" id="IPR050236">
    <property type="entry name" value="Ser_Thr_kinase_AGC"/>
</dbReference>
<evidence type="ECO:0000313" key="11">
    <source>
        <dbReference type="EMBL" id="PBK93978.1"/>
    </source>
</evidence>
<evidence type="ECO:0000256" key="7">
    <source>
        <dbReference type="ARBA" id="ARBA00047899"/>
    </source>
</evidence>
<dbReference type="PANTHER" id="PTHR24356:SF1">
    <property type="entry name" value="SERINE_THREONINE-PROTEIN KINASE GREATWALL"/>
    <property type="match status" value="1"/>
</dbReference>